<dbReference type="Proteomes" id="UP001138751">
    <property type="component" value="Unassembled WGS sequence"/>
</dbReference>
<dbReference type="RefSeq" id="WP_211860309.1">
    <property type="nucleotide sequence ID" value="NZ_JAAEDM010000003.1"/>
</dbReference>
<reference evidence="1" key="2">
    <citation type="journal article" date="2021" name="Syst. Appl. Microbiol.">
        <title>Roseomonas hellenica sp. nov., isolated from roots of wild-growing Alkanna tinctoria.</title>
        <authorList>
            <person name="Rat A."/>
            <person name="Naranjo H.D."/>
            <person name="Lebbe L."/>
            <person name="Cnockaert M."/>
            <person name="Krigas N."/>
            <person name="Grigoriadou K."/>
            <person name="Maloupa E."/>
            <person name="Willems A."/>
        </authorList>
    </citation>
    <scope>NUCLEOTIDE SEQUENCE</scope>
    <source>
        <strain evidence="1">LMG 31231</strain>
    </source>
</reference>
<dbReference type="EMBL" id="JAAEDM010000003">
    <property type="protein sequence ID" value="MBR0669932.1"/>
    <property type="molecule type" value="Genomic_DNA"/>
</dbReference>
<protein>
    <submittedName>
        <fullName evidence="1">Uncharacterized protein</fullName>
    </submittedName>
</protein>
<accession>A0A9X9WS03</accession>
<sequence>MQPKLRTARMTVYLADGEPSFTEECHVRLNPSTNGLEVIYTDHNGQEVAYQGAERGPGHWRLRCPQNGGEASLHAFPGSLIYEGWWVECGIEGMWRIAIDAESE</sequence>
<dbReference type="AlphaFoldDB" id="A0A9X9WS03"/>
<proteinExistence type="predicted"/>
<gene>
    <name evidence="1" type="ORF">GXW76_01990</name>
</gene>
<reference evidence="1" key="1">
    <citation type="submission" date="2020-01" db="EMBL/GenBank/DDBJ databases">
        <authorList>
            <person name="Rat A."/>
        </authorList>
    </citation>
    <scope>NUCLEOTIDE SEQUENCE</scope>
    <source>
        <strain evidence="1">LMG 31231</strain>
    </source>
</reference>
<name>A0A9X9WS03_9PROT</name>
<keyword evidence="2" id="KW-1185">Reference proteome</keyword>
<evidence type="ECO:0000313" key="1">
    <source>
        <dbReference type="EMBL" id="MBR0669932.1"/>
    </source>
</evidence>
<evidence type="ECO:0000313" key="2">
    <source>
        <dbReference type="Proteomes" id="UP001138751"/>
    </source>
</evidence>
<organism evidence="1 2">
    <name type="scientific">Neoroseomonas soli</name>
    <dbReference type="NCBI Taxonomy" id="1081025"/>
    <lineage>
        <taxon>Bacteria</taxon>
        <taxon>Pseudomonadati</taxon>
        <taxon>Pseudomonadota</taxon>
        <taxon>Alphaproteobacteria</taxon>
        <taxon>Acetobacterales</taxon>
        <taxon>Acetobacteraceae</taxon>
        <taxon>Neoroseomonas</taxon>
    </lineage>
</organism>
<comment type="caution">
    <text evidence="1">The sequence shown here is derived from an EMBL/GenBank/DDBJ whole genome shotgun (WGS) entry which is preliminary data.</text>
</comment>